<dbReference type="Pfam" id="PF13665">
    <property type="entry name" value="Tox-PAAR-like"/>
    <property type="match status" value="1"/>
</dbReference>
<evidence type="ECO:0000313" key="2">
    <source>
        <dbReference type="Proteomes" id="UP001470809"/>
    </source>
</evidence>
<name>A0AAN0M7E0_9RHOB</name>
<accession>A0AAN0M7E0</accession>
<gene>
    <name evidence="1" type="ORF">AABB31_14700</name>
</gene>
<dbReference type="Proteomes" id="UP001470809">
    <property type="component" value="Chromosome"/>
</dbReference>
<dbReference type="KEGG" id="yrh:AABB31_14700"/>
<organism evidence="1 2">
    <name type="scientific">Yoonia rhodophyticola</name>
    <dbReference type="NCBI Taxonomy" id="3137370"/>
    <lineage>
        <taxon>Bacteria</taxon>
        <taxon>Pseudomonadati</taxon>
        <taxon>Pseudomonadota</taxon>
        <taxon>Alphaproteobacteria</taxon>
        <taxon>Rhodobacterales</taxon>
        <taxon>Paracoccaceae</taxon>
        <taxon>Yoonia</taxon>
    </lineage>
</organism>
<keyword evidence="2" id="KW-1185">Reference proteome</keyword>
<proteinExistence type="predicted"/>
<dbReference type="AlphaFoldDB" id="A0AAN0M7E0"/>
<reference evidence="1" key="1">
    <citation type="submission" date="2024-08" db="EMBL/GenBank/DDBJ databases">
        <title>Phylogenomic analyses of a clade within the roseobacter group suggest taxonomic reassignments of species of the genera Aestuariivita, Citreicella, Loktanella, Nautella, Pelagibaca, Ruegeria, Thalassobius, Thiobacimonas and Tropicibacter, and the proposal o.</title>
        <authorList>
            <person name="Jeon C.O."/>
        </authorList>
    </citation>
    <scope>NUCLEOTIDE SEQUENCE</scope>
    <source>
        <strain evidence="1">SS1-5</strain>
    </source>
</reference>
<sequence length="132" mass="14072">MQSAARHSGKGATITCLAPDVCKTQVGSAVVPIPYMIISKLDWSDKTVSSTKLTGLEAFNMDARTNKVTGDEPGKLGGVKSGVNQGWCRPQSNKTSVFVDGAELLQNNNLYEMNCSGPNGPGNTIGRLMYFE</sequence>
<dbReference type="EMBL" id="CP151767">
    <property type="protein sequence ID" value="WZU66305.2"/>
    <property type="molecule type" value="Genomic_DNA"/>
</dbReference>
<protein>
    <submittedName>
        <fullName evidence="1">DUF4150 domain-containing protein</fullName>
    </submittedName>
</protein>
<dbReference type="RefSeq" id="WP_373635468.1">
    <property type="nucleotide sequence ID" value="NZ_CP151767.2"/>
</dbReference>
<evidence type="ECO:0000313" key="1">
    <source>
        <dbReference type="EMBL" id="WZU66305.2"/>
    </source>
</evidence>